<proteinExistence type="predicted"/>
<evidence type="ECO:0000256" key="1">
    <source>
        <dbReference type="SAM" id="MobiDB-lite"/>
    </source>
</evidence>
<sequence length="100" mass="11489">MGRHWGSLEMRKEKKKPKDNDVCSKTATKKPREEFTEEVAEEEVEEFFAILRRIQVAVKYFNKVDGASGSGLKHLRISTGNAFDEIVGDNIEMKEKGERE</sequence>
<reference evidence="2 3" key="1">
    <citation type="journal article" date="2021" name="BMC Genomics">
        <title>Datura genome reveals duplications of psychoactive alkaloid biosynthetic genes and high mutation rate following tissue culture.</title>
        <authorList>
            <person name="Rajewski A."/>
            <person name="Carter-House D."/>
            <person name="Stajich J."/>
            <person name="Litt A."/>
        </authorList>
    </citation>
    <scope>NUCLEOTIDE SEQUENCE [LARGE SCALE GENOMIC DNA]</scope>
    <source>
        <strain evidence="2">AR-01</strain>
    </source>
</reference>
<accession>A0ABS8SBR7</accession>
<dbReference type="EMBL" id="JACEIK010000389">
    <property type="protein sequence ID" value="MCD7456214.1"/>
    <property type="molecule type" value="Genomic_DNA"/>
</dbReference>
<dbReference type="PANTHER" id="PTHR35735">
    <property type="entry name" value="PROTEIN NIM1-INTERACTING 2"/>
    <property type="match status" value="1"/>
</dbReference>
<evidence type="ECO:0000313" key="3">
    <source>
        <dbReference type="Proteomes" id="UP000823775"/>
    </source>
</evidence>
<feature type="compositionally biased region" description="Basic and acidic residues" evidence="1">
    <location>
        <begin position="9"/>
        <end position="22"/>
    </location>
</feature>
<dbReference type="Proteomes" id="UP000823775">
    <property type="component" value="Unassembled WGS sequence"/>
</dbReference>
<organism evidence="2 3">
    <name type="scientific">Datura stramonium</name>
    <name type="common">Jimsonweed</name>
    <name type="synonym">Common thornapple</name>
    <dbReference type="NCBI Taxonomy" id="4076"/>
    <lineage>
        <taxon>Eukaryota</taxon>
        <taxon>Viridiplantae</taxon>
        <taxon>Streptophyta</taxon>
        <taxon>Embryophyta</taxon>
        <taxon>Tracheophyta</taxon>
        <taxon>Spermatophyta</taxon>
        <taxon>Magnoliopsida</taxon>
        <taxon>eudicotyledons</taxon>
        <taxon>Gunneridae</taxon>
        <taxon>Pentapetalae</taxon>
        <taxon>asterids</taxon>
        <taxon>lamiids</taxon>
        <taxon>Solanales</taxon>
        <taxon>Solanaceae</taxon>
        <taxon>Solanoideae</taxon>
        <taxon>Datureae</taxon>
        <taxon>Datura</taxon>
    </lineage>
</organism>
<keyword evidence="3" id="KW-1185">Reference proteome</keyword>
<comment type="caution">
    <text evidence="2">The sequence shown here is derived from an EMBL/GenBank/DDBJ whole genome shotgun (WGS) entry which is preliminary data.</text>
</comment>
<dbReference type="InterPro" id="IPR034577">
    <property type="entry name" value="NIMIN-2"/>
</dbReference>
<dbReference type="PANTHER" id="PTHR35735:SF13">
    <property type="entry name" value="PROTEIN NIM1-INTERACTING 2-LIKE"/>
    <property type="match status" value="1"/>
</dbReference>
<feature type="region of interest" description="Disordered" evidence="1">
    <location>
        <begin position="1"/>
        <end position="36"/>
    </location>
</feature>
<gene>
    <name evidence="2" type="ORF">HAX54_030927</name>
</gene>
<protein>
    <submittedName>
        <fullName evidence="2">Uncharacterized protein</fullName>
    </submittedName>
</protein>
<evidence type="ECO:0000313" key="2">
    <source>
        <dbReference type="EMBL" id="MCD7456214.1"/>
    </source>
</evidence>
<name>A0ABS8SBR7_DATST</name>